<feature type="non-terminal residue" evidence="2">
    <location>
        <position position="84"/>
    </location>
</feature>
<feature type="region of interest" description="Disordered" evidence="1">
    <location>
        <begin position="23"/>
        <end position="62"/>
    </location>
</feature>
<accession>A0A5C3Q3Q7</accession>
<dbReference type="Proteomes" id="UP000305067">
    <property type="component" value="Unassembled WGS sequence"/>
</dbReference>
<feature type="non-terminal residue" evidence="2">
    <location>
        <position position="1"/>
    </location>
</feature>
<reference evidence="2 3" key="1">
    <citation type="journal article" date="2019" name="Nat. Ecol. Evol.">
        <title>Megaphylogeny resolves global patterns of mushroom evolution.</title>
        <authorList>
            <person name="Varga T."/>
            <person name="Krizsan K."/>
            <person name="Foldi C."/>
            <person name="Dima B."/>
            <person name="Sanchez-Garcia M."/>
            <person name="Sanchez-Ramirez S."/>
            <person name="Szollosi G.J."/>
            <person name="Szarkandi J.G."/>
            <person name="Papp V."/>
            <person name="Albert L."/>
            <person name="Andreopoulos W."/>
            <person name="Angelini C."/>
            <person name="Antonin V."/>
            <person name="Barry K.W."/>
            <person name="Bougher N.L."/>
            <person name="Buchanan P."/>
            <person name="Buyck B."/>
            <person name="Bense V."/>
            <person name="Catcheside P."/>
            <person name="Chovatia M."/>
            <person name="Cooper J."/>
            <person name="Damon W."/>
            <person name="Desjardin D."/>
            <person name="Finy P."/>
            <person name="Geml J."/>
            <person name="Haridas S."/>
            <person name="Hughes K."/>
            <person name="Justo A."/>
            <person name="Karasinski D."/>
            <person name="Kautmanova I."/>
            <person name="Kiss B."/>
            <person name="Kocsube S."/>
            <person name="Kotiranta H."/>
            <person name="LaButti K.M."/>
            <person name="Lechner B.E."/>
            <person name="Liimatainen K."/>
            <person name="Lipzen A."/>
            <person name="Lukacs Z."/>
            <person name="Mihaltcheva S."/>
            <person name="Morgado L.N."/>
            <person name="Niskanen T."/>
            <person name="Noordeloos M.E."/>
            <person name="Ohm R.A."/>
            <person name="Ortiz-Santana B."/>
            <person name="Ovrebo C."/>
            <person name="Racz N."/>
            <person name="Riley R."/>
            <person name="Savchenko A."/>
            <person name="Shiryaev A."/>
            <person name="Soop K."/>
            <person name="Spirin V."/>
            <person name="Szebenyi C."/>
            <person name="Tomsovsky M."/>
            <person name="Tulloss R.E."/>
            <person name="Uehling J."/>
            <person name="Grigoriev I.V."/>
            <person name="Vagvolgyi C."/>
            <person name="Papp T."/>
            <person name="Martin F.M."/>
            <person name="Miettinen O."/>
            <person name="Hibbett D.S."/>
            <person name="Nagy L.G."/>
        </authorList>
    </citation>
    <scope>NUCLEOTIDE SEQUENCE [LARGE SCALE GENOMIC DNA]</scope>
    <source>
        <strain evidence="2 3">CBS 309.79</strain>
    </source>
</reference>
<evidence type="ECO:0000313" key="3">
    <source>
        <dbReference type="Proteomes" id="UP000305067"/>
    </source>
</evidence>
<proteinExistence type="predicted"/>
<dbReference type="AlphaFoldDB" id="A0A5C3Q3Q7"/>
<gene>
    <name evidence="2" type="ORF">BDV98DRAFT_470330</name>
</gene>
<dbReference type="EMBL" id="ML178877">
    <property type="protein sequence ID" value="TFK95689.1"/>
    <property type="molecule type" value="Genomic_DNA"/>
</dbReference>
<protein>
    <submittedName>
        <fullName evidence="2">Uncharacterized protein</fullName>
    </submittedName>
</protein>
<name>A0A5C3Q3Q7_9AGAR</name>
<keyword evidence="3" id="KW-1185">Reference proteome</keyword>
<evidence type="ECO:0000256" key="1">
    <source>
        <dbReference type="SAM" id="MobiDB-lite"/>
    </source>
</evidence>
<organism evidence="2 3">
    <name type="scientific">Pterulicium gracile</name>
    <dbReference type="NCBI Taxonomy" id="1884261"/>
    <lineage>
        <taxon>Eukaryota</taxon>
        <taxon>Fungi</taxon>
        <taxon>Dikarya</taxon>
        <taxon>Basidiomycota</taxon>
        <taxon>Agaricomycotina</taxon>
        <taxon>Agaricomycetes</taxon>
        <taxon>Agaricomycetidae</taxon>
        <taxon>Agaricales</taxon>
        <taxon>Pleurotineae</taxon>
        <taxon>Pterulaceae</taxon>
        <taxon>Pterulicium</taxon>
    </lineage>
</organism>
<sequence>CKRPAACVKFANSMLDELEPLWDPRRYPATTDCDETDHQPTEDAHEDDEEQNEVYTHQKRNATQVSELFRVLGDLEPKRRKTPS</sequence>
<evidence type="ECO:0000313" key="2">
    <source>
        <dbReference type="EMBL" id="TFK95689.1"/>
    </source>
</evidence>